<proteinExistence type="predicted"/>
<dbReference type="Proteomes" id="UP001497680">
    <property type="component" value="Unassembled WGS sequence"/>
</dbReference>
<reference evidence="1 2" key="1">
    <citation type="journal article" date="2022" name="New Phytol.">
        <title>Ecological generalism drives hyperdiversity of secondary metabolite gene clusters in xylarialean endophytes.</title>
        <authorList>
            <person name="Franco M.E.E."/>
            <person name="Wisecaver J.H."/>
            <person name="Arnold A.E."/>
            <person name="Ju Y.M."/>
            <person name="Slot J.C."/>
            <person name="Ahrendt S."/>
            <person name="Moore L.P."/>
            <person name="Eastman K.E."/>
            <person name="Scott K."/>
            <person name="Konkel Z."/>
            <person name="Mondo S.J."/>
            <person name="Kuo A."/>
            <person name="Hayes R.D."/>
            <person name="Haridas S."/>
            <person name="Andreopoulos B."/>
            <person name="Riley R."/>
            <person name="LaButti K."/>
            <person name="Pangilinan J."/>
            <person name="Lipzen A."/>
            <person name="Amirebrahimi M."/>
            <person name="Yan J."/>
            <person name="Adam C."/>
            <person name="Keymanesh K."/>
            <person name="Ng V."/>
            <person name="Louie K."/>
            <person name="Northen T."/>
            <person name="Drula E."/>
            <person name="Henrissat B."/>
            <person name="Hsieh H.M."/>
            <person name="Youens-Clark K."/>
            <person name="Lutzoni F."/>
            <person name="Miadlikowska J."/>
            <person name="Eastwood D.C."/>
            <person name="Hamelin R.C."/>
            <person name="Grigoriev I.V."/>
            <person name="U'Ren J.M."/>
        </authorList>
    </citation>
    <scope>NUCLEOTIDE SEQUENCE [LARGE SCALE GENOMIC DNA]</scope>
    <source>
        <strain evidence="1 2">ER1909</strain>
    </source>
</reference>
<dbReference type="EMBL" id="MU394355">
    <property type="protein sequence ID" value="KAI6083239.1"/>
    <property type="molecule type" value="Genomic_DNA"/>
</dbReference>
<evidence type="ECO:0000313" key="2">
    <source>
        <dbReference type="Proteomes" id="UP001497680"/>
    </source>
</evidence>
<name>A0ACC0CS57_9PEZI</name>
<organism evidence="1 2">
    <name type="scientific">Hypoxylon rubiginosum</name>
    <dbReference type="NCBI Taxonomy" id="110542"/>
    <lineage>
        <taxon>Eukaryota</taxon>
        <taxon>Fungi</taxon>
        <taxon>Dikarya</taxon>
        <taxon>Ascomycota</taxon>
        <taxon>Pezizomycotina</taxon>
        <taxon>Sordariomycetes</taxon>
        <taxon>Xylariomycetidae</taxon>
        <taxon>Xylariales</taxon>
        <taxon>Hypoxylaceae</taxon>
        <taxon>Hypoxylon</taxon>
    </lineage>
</organism>
<protein>
    <submittedName>
        <fullName evidence="1">Uncharacterized protein</fullName>
    </submittedName>
</protein>
<keyword evidence="2" id="KW-1185">Reference proteome</keyword>
<accession>A0ACC0CS57</accession>
<sequence>MARLREELSAYYKGAGEDQDGEIYVAIAKLRELASLFEEEGLYSLELSLVYVEQAQLFAMLGDDVGRRDKIRKAVQIRLLCLGTDHPSSAQLSRAIEREIRR</sequence>
<evidence type="ECO:0000313" key="1">
    <source>
        <dbReference type="EMBL" id="KAI6083239.1"/>
    </source>
</evidence>
<gene>
    <name evidence="1" type="ORF">F4821DRAFT_281045</name>
</gene>
<comment type="caution">
    <text evidence="1">The sequence shown here is derived from an EMBL/GenBank/DDBJ whole genome shotgun (WGS) entry which is preliminary data.</text>
</comment>